<accession>A0A7D6ZE14</accession>
<evidence type="ECO:0000256" key="6">
    <source>
        <dbReference type="ARBA" id="ARBA00023136"/>
    </source>
</evidence>
<organism evidence="10 11">
    <name type="scientific">Nocardia huaxiensis</name>
    <dbReference type="NCBI Taxonomy" id="2755382"/>
    <lineage>
        <taxon>Bacteria</taxon>
        <taxon>Bacillati</taxon>
        <taxon>Actinomycetota</taxon>
        <taxon>Actinomycetes</taxon>
        <taxon>Mycobacteriales</taxon>
        <taxon>Nocardiaceae</taxon>
        <taxon>Nocardia</taxon>
    </lineage>
</organism>
<dbReference type="PANTHER" id="PTHR30151">
    <property type="entry name" value="ALKANE SULFONATE ABC TRANSPORTER-RELATED, MEMBRANE SUBUNIT"/>
    <property type="match status" value="1"/>
</dbReference>
<dbReference type="Pfam" id="PF00528">
    <property type="entry name" value="BPD_transp_1"/>
    <property type="match status" value="1"/>
</dbReference>
<keyword evidence="4 7" id="KW-0812">Transmembrane</keyword>
<comment type="subcellular location">
    <subcellularLocation>
        <location evidence="1 7">Cell membrane</location>
        <topology evidence="1 7">Multi-pass membrane protein</topology>
    </subcellularLocation>
</comment>
<name>A0A7D6ZE14_9NOCA</name>
<feature type="transmembrane region" description="Helical" evidence="7">
    <location>
        <begin position="253"/>
        <end position="273"/>
    </location>
</feature>
<gene>
    <name evidence="10" type="ORF">H0264_20670</name>
</gene>
<keyword evidence="3" id="KW-1003">Cell membrane</keyword>
<evidence type="ECO:0000256" key="3">
    <source>
        <dbReference type="ARBA" id="ARBA00022475"/>
    </source>
</evidence>
<keyword evidence="2 7" id="KW-0813">Transport</keyword>
<evidence type="ECO:0000313" key="11">
    <source>
        <dbReference type="Proteomes" id="UP000515512"/>
    </source>
</evidence>
<keyword evidence="6 7" id="KW-0472">Membrane</keyword>
<evidence type="ECO:0000256" key="7">
    <source>
        <dbReference type="RuleBase" id="RU363032"/>
    </source>
</evidence>
<protein>
    <submittedName>
        <fullName evidence="10">ABC transporter permease subunit</fullName>
    </submittedName>
</protein>
<sequence>MSTRVASPDRVPEPGRGPDAGRGSDAEPPVREPLPWLRWIVLGLARSKGLLYPAAAFALLIVVWEAVKLLVPADGVSIGDQRVLPRTSDGALPHVWTVLTVLGEPDGKSTVGGTLLRTGGFTLELALLALTLGTVVGIALAVLMQRFAWVERGLLPYVIVSQTIPLIALAPLVAGWGGKIHLGSQPWKPWMSIVVIAAYLVFFPVAVGMLRGLQSPAKASVELMHSCAAGWWGTLLHLRLPAAVPHLLPALRLGAAAAVIGAVVAEISTGTAGGIGRQIIVFSQQSTGNAARLYAAVLAAALLGVVLTTLVGLAEIVLRRYNRPGRV</sequence>
<dbReference type="AlphaFoldDB" id="A0A7D6ZE14"/>
<dbReference type="GO" id="GO:0005886">
    <property type="term" value="C:plasma membrane"/>
    <property type="evidence" value="ECO:0007669"/>
    <property type="project" value="UniProtKB-SubCell"/>
</dbReference>
<dbReference type="GO" id="GO:0055085">
    <property type="term" value="P:transmembrane transport"/>
    <property type="evidence" value="ECO:0007669"/>
    <property type="project" value="InterPro"/>
</dbReference>
<reference evidence="10 11" key="1">
    <citation type="submission" date="2020-07" db="EMBL/GenBank/DDBJ databases">
        <authorList>
            <person name="Zhuang K."/>
            <person name="Ran Y."/>
        </authorList>
    </citation>
    <scope>NUCLEOTIDE SEQUENCE [LARGE SCALE GENOMIC DNA]</scope>
    <source>
        <strain evidence="10 11">WCH-YHL-001</strain>
    </source>
</reference>
<dbReference type="SUPFAM" id="SSF161098">
    <property type="entry name" value="MetI-like"/>
    <property type="match status" value="1"/>
</dbReference>
<evidence type="ECO:0000256" key="5">
    <source>
        <dbReference type="ARBA" id="ARBA00022989"/>
    </source>
</evidence>
<keyword evidence="5 7" id="KW-1133">Transmembrane helix</keyword>
<feature type="transmembrane region" description="Helical" evidence="7">
    <location>
        <begin position="190"/>
        <end position="210"/>
    </location>
</feature>
<dbReference type="EMBL" id="CP059399">
    <property type="protein sequence ID" value="QLY27860.1"/>
    <property type="molecule type" value="Genomic_DNA"/>
</dbReference>
<comment type="similarity">
    <text evidence="7">Belongs to the binding-protein-dependent transport system permease family.</text>
</comment>
<evidence type="ECO:0000256" key="1">
    <source>
        <dbReference type="ARBA" id="ARBA00004651"/>
    </source>
</evidence>
<dbReference type="CDD" id="cd06261">
    <property type="entry name" value="TM_PBP2"/>
    <property type="match status" value="1"/>
</dbReference>
<evidence type="ECO:0000313" key="10">
    <source>
        <dbReference type="EMBL" id="QLY27860.1"/>
    </source>
</evidence>
<feature type="transmembrane region" description="Helical" evidence="7">
    <location>
        <begin position="125"/>
        <end position="143"/>
    </location>
</feature>
<dbReference type="InterPro" id="IPR035906">
    <property type="entry name" value="MetI-like_sf"/>
</dbReference>
<dbReference type="KEGG" id="nhu:H0264_20670"/>
<feature type="transmembrane region" description="Helical" evidence="7">
    <location>
        <begin position="50"/>
        <end position="67"/>
    </location>
</feature>
<dbReference type="InterPro" id="IPR000515">
    <property type="entry name" value="MetI-like"/>
</dbReference>
<feature type="transmembrane region" description="Helical" evidence="7">
    <location>
        <begin position="155"/>
        <end position="178"/>
    </location>
</feature>
<feature type="transmembrane region" description="Helical" evidence="7">
    <location>
        <begin position="293"/>
        <end position="318"/>
    </location>
</feature>
<evidence type="ECO:0000259" key="9">
    <source>
        <dbReference type="PROSITE" id="PS50928"/>
    </source>
</evidence>
<evidence type="ECO:0000256" key="2">
    <source>
        <dbReference type="ARBA" id="ARBA00022448"/>
    </source>
</evidence>
<proteinExistence type="inferred from homology"/>
<dbReference type="Gene3D" id="1.10.3720.10">
    <property type="entry name" value="MetI-like"/>
    <property type="match status" value="1"/>
</dbReference>
<dbReference type="Proteomes" id="UP000515512">
    <property type="component" value="Chromosome"/>
</dbReference>
<evidence type="ECO:0000256" key="4">
    <source>
        <dbReference type="ARBA" id="ARBA00022692"/>
    </source>
</evidence>
<evidence type="ECO:0000256" key="8">
    <source>
        <dbReference type="SAM" id="MobiDB-lite"/>
    </source>
</evidence>
<dbReference type="PANTHER" id="PTHR30151:SF41">
    <property type="entry name" value="ABC TRANSPORTER PERMEASE PROTEIN"/>
    <property type="match status" value="1"/>
</dbReference>
<feature type="domain" description="ABC transmembrane type-1" evidence="9">
    <location>
        <begin position="119"/>
        <end position="315"/>
    </location>
</feature>
<feature type="region of interest" description="Disordered" evidence="8">
    <location>
        <begin position="1"/>
        <end position="29"/>
    </location>
</feature>
<dbReference type="PROSITE" id="PS50928">
    <property type="entry name" value="ABC_TM1"/>
    <property type="match status" value="1"/>
</dbReference>
<keyword evidence="11" id="KW-1185">Reference proteome</keyword>